<dbReference type="EMBL" id="JASJND010000009">
    <property type="protein sequence ID" value="MDJ1115534.1"/>
    <property type="molecule type" value="Genomic_DNA"/>
</dbReference>
<evidence type="ECO:0000313" key="2">
    <source>
        <dbReference type="Proteomes" id="UP001321481"/>
    </source>
</evidence>
<evidence type="ECO:0000313" key="1">
    <source>
        <dbReference type="EMBL" id="MDJ1115534.1"/>
    </source>
</evidence>
<organism evidence="1 2">
    <name type="scientific">Microbacterium dauci</name>
    <dbReference type="NCBI Taxonomy" id="3048008"/>
    <lineage>
        <taxon>Bacteria</taxon>
        <taxon>Bacillati</taxon>
        <taxon>Actinomycetota</taxon>
        <taxon>Actinomycetes</taxon>
        <taxon>Micrococcales</taxon>
        <taxon>Microbacteriaceae</taxon>
        <taxon>Microbacterium</taxon>
    </lineage>
</organism>
<proteinExistence type="predicted"/>
<dbReference type="Proteomes" id="UP001321481">
    <property type="component" value="Unassembled WGS sequence"/>
</dbReference>
<protein>
    <submittedName>
        <fullName evidence="1">Uncharacterized protein</fullName>
    </submittedName>
</protein>
<keyword evidence="2" id="KW-1185">Reference proteome</keyword>
<comment type="caution">
    <text evidence="1">The sequence shown here is derived from an EMBL/GenBank/DDBJ whole genome shotgun (WGS) entry which is preliminary data.</text>
</comment>
<reference evidence="1 2" key="1">
    <citation type="submission" date="2023-05" db="EMBL/GenBank/DDBJ databases">
        <title>Microbacterium dauci sp.nov., Isolated from Carrot Rhizosphere Soil.</title>
        <authorList>
            <person name="Xiao Z."/>
            <person name="Zheng J."/>
        </authorList>
    </citation>
    <scope>NUCLEOTIDE SEQUENCE [LARGE SCALE GENOMIC DNA]</scope>
    <source>
        <strain evidence="1 2">LX3-4</strain>
    </source>
</reference>
<name>A0ABT6ZHC0_9MICO</name>
<sequence length="98" mass="10664">MDATLSDAIVAYLAKGRSPFPKSDADAVAPEAPPAQREALIAAAQAIIEECLAVDVDWNSHSLSEGGRRAQAVIAERHPELTPEALEALYWAFTYNWR</sequence>
<gene>
    <name evidence="1" type="ORF">QNI14_13880</name>
</gene>
<dbReference type="RefSeq" id="WP_283717221.1">
    <property type="nucleotide sequence ID" value="NZ_JASJND010000009.1"/>
</dbReference>
<accession>A0ABT6ZHC0</accession>